<feature type="compositionally biased region" description="Polar residues" evidence="1">
    <location>
        <begin position="177"/>
        <end position="187"/>
    </location>
</feature>
<sequence>MSSLPITQSQAEIYPKRCRSRCNGPLIGTLFVLIVMAISITLAIVFPYKEVTNLNATVNQNNLYGDGDGDEIILVVDGHHFSGDGESFTDNHVHVAVDGDKVDVSPAAEDTSASDESSKESTAMSDTRPFETSGVLADEVALAEPPANGIFDSDIAGGSVASSTTTQQTTQDESKATSDNAQTATMEDASSCTTFLRQADVNADGMVDSTEYVYFIDILRKRLPQTNVVSQNCPIQRE</sequence>
<reference evidence="3 4" key="2">
    <citation type="journal article" date="2008" name="Nature">
        <title>The Phaeodactylum genome reveals the evolutionary history of diatom genomes.</title>
        <authorList>
            <person name="Bowler C."/>
            <person name="Allen A.E."/>
            <person name="Badger J.H."/>
            <person name="Grimwood J."/>
            <person name="Jabbari K."/>
            <person name="Kuo A."/>
            <person name="Maheswari U."/>
            <person name="Martens C."/>
            <person name="Maumus F."/>
            <person name="Otillar R.P."/>
            <person name="Rayko E."/>
            <person name="Salamov A."/>
            <person name="Vandepoele K."/>
            <person name="Beszteri B."/>
            <person name="Gruber A."/>
            <person name="Heijde M."/>
            <person name="Katinka M."/>
            <person name="Mock T."/>
            <person name="Valentin K."/>
            <person name="Verret F."/>
            <person name="Berges J.A."/>
            <person name="Brownlee C."/>
            <person name="Cadoret J.P."/>
            <person name="Chiovitti A."/>
            <person name="Choi C.J."/>
            <person name="Coesel S."/>
            <person name="De Martino A."/>
            <person name="Detter J.C."/>
            <person name="Durkin C."/>
            <person name="Falciatore A."/>
            <person name="Fournet J."/>
            <person name="Haruta M."/>
            <person name="Huysman M.J."/>
            <person name="Jenkins B.D."/>
            <person name="Jiroutova K."/>
            <person name="Jorgensen R.E."/>
            <person name="Joubert Y."/>
            <person name="Kaplan A."/>
            <person name="Kroger N."/>
            <person name="Kroth P.G."/>
            <person name="La Roche J."/>
            <person name="Lindquist E."/>
            <person name="Lommer M."/>
            <person name="Martin-Jezequel V."/>
            <person name="Lopez P.J."/>
            <person name="Lucas S."/>
            <person name="Mangogna M."/>
            <person name="McGinnis K."/>
            <person name="Medlin L.K."/>
            <person name="Montsant A."/>
            <person name="Oudot-Le Secq M.P."/>
            <person name="Napoli C."/>
            <person name="Obornik M."/>
            <person name="Parker M.S."/>
            <person name="Petit J.L."/>
            <person name="Porcel B.M."/>
            <person name="Poulsen N."/>
            <person name="Robison M."/>
            <person name="Rychlewski L."/>
            <person name="Rynearson T.A."/>
            <person name="Schmutz J."/>
            <person name="Shapiro H."/>
            <person name="Siaut M."/>
            <person name="Stanley M."/>
            <person name="Sussman M.R."/>
            <person name="Taylor A.R."/>
            <person name="Vardi A."/>
            <person name="von Dassow P."/>
            <person name="Vyverman W."/>
            <person name="Willis A."/>
            <person name="Wyrwicz L.S."/>
            <person name="Rokhsar D.S."/>
            <person name="Weissenbach J."/>
            <person name="Armbrust E.V."/>
            <person name="Green B.R."/>
            <person name="Van de Peer Y."/>
            <person name="Grigoriev I.V."/>
        </authorList>
    </citation>
    <scope>NUCLEOTIDE SEQUENCE [LARGE SCALE GENOMIC DNA]</scope>
    <source>
        <strain evidence="3 4">CCMP1335</strain>
    </source>
</reference>
<dbReference type="Proteomes" id="UP000001449">
    <property type="component" value="Chromosome 9"/>
</dbReference>
<accession>B8C893</accession>
<evidence type="ECO:0000256" key="2">
    <source>
        <dbReference type="SAM" id="Phobius"/>
    </source>
</evidence>
<name>B8C893_THAPS</name>
<reference evidence="3 4" key="1">
    <citation type="journal article" date="2004" name="Science">
        <title>The genome of the diatom Thalassiosira pseudonana: ecology, evolution, and metabolism.</title>
        <authorList>
            <person name="Armbrust E.V."/>
            <person name="Berges J.A."/>
            <person name="Bowler C."/>
            <person name="Green B.R."/>
            <person name="Martinez D."/>
            <person name="Putnam N.H."/>
            <person name="Zhou S."/>
            <person name="Allen A.E."/>
            <person name="Apt K.E."/>
            <person name="Bechner M."/>
            <person name="Brzezinski M.A."/>
            <person name="Chaal B.K."/>
            <person name="Chiovitti A."/>
            <person name="Davis A.K."/>
            <person name="Demarest M.S."/>
            <person name="Detter J.C."/>
            <person name="Glavina T."/>
            <person name="Goodstein D."/>
            <person name="Hadi M.Z."/>
            <person name="Hellsten U."/>
            <person name="Hildebrand M."/>
            <person name="Jenkins B.D."/>
            <person name="Jurka J."/>
            <person name="Kapitonov V.V."/>
            <person name="Kroger N."/>
            <person name="Lau W.W."/>
            <person name="Lane T.W."/>
            <person name="Larimer F.W."/>
            <person name="Lippmeier J.C."/>
            <person name="Lucas S."/>
            <person name="Medina M."/>
            <person name="Montsant A."/>
            <person name="Obornik M."/>
            <person name="Parker M.S."/>
            <person name="Palenik B."/>
            <person name="Pazour G.J."/>
            <person name="Richardson P.M."/>
            <person name="Rynearson T.A."/>
            <person name="Saito M.A."/>
            <person name="Schwartz D.C."/>
            <person name="Thamatrakoln K."/>
            <person name="Valentin K."/>
            <person name="Vardi A."/>
            <person name="Wilkerson F.P."/>
            <person name="Rokhsar D.S."/>
        </authorList>
    </citation>
    <scope>NUCLEOTIDE SEQUENCE [LARGE SCALE GENOMIC DNA]</scope>
    <source>
        <strain evidence="3 4">CCMP1335</strain>
    </source>
</reference>
<dbReference type="PROSITE" id="PS00018">
    <property type="entry name" value="EF_HAND_1"/>
    <property type="match status" value="1"/>
</dbReference>
<feature type="compositionally biased region" description="Low complexity" evidence="1">
    <location>
        <begin position="105"/>
        <end position="123"/>
    </location>
</feature>
<evidence type="ECO:0000313" key="4">
    <source>
        <dbReference type="Proteomes" id="UP000001449"/>
    </source>
</evidence>
<evidence type="ECO:0000256" key="1">
    <source>
        <dbReference type="SAM" id="MobiDB-lite"/>
    </source>
</evidence>
<keyword evidence="2" id="KW-0472">Membrane</keyword>
<feature type="transmembrane region" description="Helical" evidence="2">
    <location>
        <begin position="26"/>
        <end position="48"/>
    </location>
</feature>
<feature type="region of interest" description="Disordered" evidence="1">
    <location>
        <begin position="147"/>
        <end position="187"/>
    </location>
</feature>
<keyword evidence="2" id="KW-1133">Transmembrane helix</keyword>
<dbReference type="HOGENOM" id="CLU_1167920_0_0_1"/>
<protein>
    <recommendedName>
        <fullName evidence="5">EF-hand domain-containing protein</fullName>
    </recommendedName>
</protein>
<dbReference type="InParanoid" id="B8C893"/>
<evidence type="ECO:0008006" key="5">
    <source>
        <dbReference type="Google" id="ProtNLM"/>
    </source>
</evidence>
<dbReference type="OMA" id="DSTEYVY"/>
<dbReference type="AlphaFoldDB" id="B8C893"/>
<dbReference type="GeneID" id="7448064"/>
<dbReference type="PaxDb" id="35128-Thaps23996"/>
<keyword evidence="4" id="KW-1185">Reference proteome</keyword>
<dbReference type="InterPro" id="IPR018247">
    <property type="entry name" value="EF_Hand_1_Ca_BS"/>
</dbReference>
<dbReference type="RefSeq" id="XP_002292471.1">
    <property type="nucleotide sequence ID" value="XM_002292435.1"/>
</dbReference>
<proteinExistence type="predicted"/>
<evidence type="ECO:0000313" key="3">
    <source>
        <dbReference type="EMBL" id="EED90446.1"/>
    </source>
</evidence>
<feature type="region of interest" description="Disordered" evidence="1">
    <location>
        <begin position="101"/>
        <end position="130"/>
    </location>
</feature>
<dbReference type="EMBL" id="CM000645">
    <property type="protein sequence ID" value="EED90446.1"/>
    <property type="molecule type" value="Genomic_DNA"/>
</dbReference>
<gene>
    <name evidence="3" type="ORF">THAPSDRAFT_23996</name>
</gene>
<organism evidence="3 4">
    <name type="scientific">Thalassiosira pseudonana</name>
    <name type="common">Marine diatom</name>
    <name type="synonym">Cyclotella nana</name>
    <dbReference type="NCBI Taxonomy" id="35128"/>
    <lineage>
        <taxon>Eukaryota</taxon>
        <taxon>Sar</taxon>
        <taxon>Stramenopiles</taxon>
        <taxon>Ochrophyta</taxon>
        <taxon>Bacillariophyta</taxon>
        <taxon>Coscinodiscophyceae</taxon>
        <taxon>Thalassiosirophycidae</taxon>
        <taxon>Thalassiosirales</taxon>
        <taxon>Thalassiosiraceae</taxon>
        <taxon>Thalassiosira</taxon>
    </lineage>
</organism>
<dbReference type="KEGG" id="tps:THAPSDRAFT_23996"/>
<keyword evidence="2" id="KW-0812">Transmembrane</keyword>